<dbReference type="PANTHER" id="PTHR10638">
    <property type="entry name" value="COPPER AMINE OXIDASE"/>
    <property type="match status" value="1"/>
</dbReference>
<dbReference type="GO" id="GO:0008131">
    <property type="term" value="F:primary methylamine oxidase activity"/>
    <property type="evidence" value="ECO:0007669"/>
    <property type="project" value="InterPro"/>
</dbReference>
<evidence type="ECO:0000259" key="2">
    <source>
        <dbReference type="Pfam" id="PF01179"/>
    </source>
</evidence>
<keyword evidence="1" id="KW-0186">Copper</keyword>
<keyword evidence="1" id="KW-0479">Metal-binding</keyword>
<comment type="cofactor">
    <cofactor evidence="1">
        <name>Cu cation</name>
        <dbReference type="ChEBI" id="CHEBI:23378"/>
    </cofactor>
    <text evidence="1">Contains 1 topaquinone per subunit.</text>
</comment>
<dbReference type="PANTHER" id="PTHR10638:SF20">
    <property type="entry name" value="AMINE OXIDASE"/>
    <property type="match status" value="1"/>
</dbReference>
<sequence length="145" mass="16780">MGPLVAFSCWGKLFLPNNKQSFYLFLFRKKLWVSRYHEDEMRGSSVYNGVDISEPVVNFSRFIEDNESVLNEDVVIWANLASVHVPSNEDYPHTFMPTANQRITLKPVNFFEYSPDSHSQRHLFTESFASWLSGYVMDSTAQSNP</sequence>
<evidence type="ECO:0000313" key="3">
    <source>
        <dbReference type="EMBL" id="JAP57692.1"/>
    </source>
</evidence>
<reference evidence="3" key="1">
    <citation type="submission" date="2016-01" db="EMBL/GenBank/DDBJ databases">
        <title>Reference transcriptome for the parasite Schistocephalus solidus: insights into the molecular evolution of parasitism.</title>
        <authorList>
            <person name="Hebert F.O."/>
            <person name="Grambauer S."/>
            <person name="Barber I."/>
            <person name="Landry C.R."/>
            <person name="Aubin-Horth N."/>
        </authorList>
    </citation>
    <scope>NUCLEOTIDE SEQUENCE</scope>
</reference>
<comment type="similarity">
    <text evidence="1">Belongs to the copper/topaquinone oxidase family.</text>
</comment>
<dbReference type="InterPro" id="IPR000269">
    <property type="entry name" value="Cu_amine_oxidase"/>
</dbReference>
<comment type="PTM">
    <text evidence="1">Topaquinone (TPQ) is generated by copper-dependent autoxidation of a specific tyrosyl residue.</text>
</comment>
<name>A0A0X3QA89_SCHSO</name>
<dbReference type="GO" id="GO:0048038">
    <property type="term" value="F:quinone binding"/>
    <property type="evidence" value="ECO:0007669"/>
    <property type="project" value="InterPro"/>
</dbReference>
<evidence type="ECO:0000256" key="1">
    <source>
        <dbReference type="RuleBase" id="RU000672"/>
    </source>
</evidence>
<keyword evidence="1" id="KW-0560">Oxidoreductase</keyword>
<dbReference type="AlphaFoldDB" id="A0A0X3QA89"/>
<dbReference type="EMBL" id="GEEE01005533">
    <property type="protein sequence ID" value="JAP57692.1"/>
    <property type="molecule type" value="Transcribed_RNA"/>
</dbReference>
<organism evidence="3">
    <name type="scientific">Schistocephalus solidus</name>
    <name type="common">Tapeworm</name>
    <dbReference type="NCBI Taxonomy" id="70667"/>
    <lineage>
        <taxon>Eukaryota</taxon>
        <taxon>Metazoa</taxon>
        <taxon>Spiralia</taxon>
        <taxon>Lophotrochozoa</taxon>
        <taxon>Platyhelminthes</taxon>
        <taxon>Cestoda</taxon>
        <taxon>Eucestoda</taxon>
        <taxon>Diphyllobothriidea</taxon>
        <taxon>Diphyllobothriidae</taxon>
        <taxon>Schistocephalus</taxon>
    </lineage>
</organism>
<proteinExistence type="inferred from homology"/>
<keyword evidence="1" id="KW-0801">TPQ</keyword>
<dbReference type="Gene3D" id="2.70.98.20">
    <property type="entry name" value="Copper amine oxidase, catalytic domain"/>
    <property type="match status" value="1"/>
</dbReference>
<dbReference type="SUPFAM" id="SSF49998">
    <property type="entry name" value="Amine oxidase catalytic domain"/>
    <property type="match status" value="1"/>
</dbReference>
<protein>
    <recommendedName>
        <fullName evidence="1">Amine oxidase</fullName>
        <ecNumber evidence="1">1.4.3.-</ecNumber>
    </recommendedName>
</protein>
<dbReference type="GO" id="GO:0009308">
    <property type="term" value="P:amine metabolic process"/>
    <property type="evidence" value="ECO:0007669"/>
    <property type="project" value="UniProtKB-UniRule"/>
</dbReference>
<dbReference type="GO" id="GO:0005886">
    <property type="term" value="C:plasma membrane"/>
    <property type="evidence" value="ECO:0007669"/>
    <property type="project" value="TreeGrafter"/>
</dbReference>
<dbReference type="GO" id="GO:0005507">
    <property type="term" value="F:copper ion binding"/>
    <property type="evidence" value="ECO:0007669"/>
    <property type="project" value="InterPro"/>
</dbReference>
<dbReference type="Pfam" id="PF01179">
    <property type="entry name" value="Cu_amine_oxid"/>
    <property type="match status" value="1"/>
</dbReference>
<dbReference type="EC" id="1.4.3.-" evidence="1"/>
<dbReference type="InterPro" id="IPR015798">
    <property type="entry name" value="Cu_amine_oxidase_C"/>
</dbReference>
<feature type="domain" description="Copper amine oxidase catalytic" evidence="2">
    <location>
        <begin position="28"/>
        <end position="115"/>
    </location>
</feature>
<gene>
    <name evidence="3" type="primary">AMO</name>
    <name evidence="3" type="ORF">TR123688</name>
</gene>
<dbReference type="InterPro" id="IPR036460">
    <property type="entry name" value="Cu_amine_oxidase_C_sf"/>
</dbReference>
<accession>A0A0X3QA89</accession>